<evidence type="ECO:0000259" key="1">
    <source>
        <dbReference type="PROSITE" id="PS50181"/>
    </source>
</evidence>
<dbReference type="SMART" id="SM00256">
    <property type="entry name" value="FBOX"/>
    <property type="match status" value="1"/>
</dbReference>
<evidence type="ECO:0000313" key="3">
    <source>
        <dbReference type="Proteomes" id="UP001202328"/>
    </source>
</evidence>
<dbReference type="PANTHER" id="PTHR31293">
    <property type="entry name" value="RNI-LIKE SUPERFAMILY PROTEIN"/>
    <property type="match status" value="1"/>
</dbReference>
<keyword evidence="3" id="KW-1185">Reference proteome</keyword>
<dbReference type="PANTHER" id="PTHR31293:SF12">
    <property type="entry name" value="RNI-LIKE SUPERFAMILY PROTEIN"/>
    <property type="match status" value="1"/>
</dbReference>
<dbReference type="InterPro" id="IPR055294">
    <property type="entry name" value="FBL60-like"/>
</dbReference>
<organism evidence="2 3">
    <name type="scientific">Papaver atlanticum</name>
    <dbReference type="NCBI Taxonomy" id="357466"/>
    <lineage>
        <taxon>Eukaryota</taxon>
        <taxon>Viridiplantae</taxon>
        <taxon>Streptophyta</taxon>
        <taxon>Embryophyta</taxon>
        <taxon>Tracheophyta</taxon>
        <taxon>Spermatophyta</taxon>
        <taxon>Magnoliopsida</taxon>
        <taxon>Ranunculales</taxon>
        <taxon>Papaveraceae</taxon>
        <taxon>Papaveroideae</taxon>
        <taxon>Papaver</taxon>
    </lineage>
</organism>
<dbReference type="InterPro" id="IPR001810">
    <property type="entry name" value="F-box_dom"/>
</dbReference>
<feature type="non-terminal residue" evidence="2">
    <location>
        <position position="193"/>
    </location>
</feature>
<dbReference type="Gene3D" id="1.20.1280.50">
    <property type="match status" value="1"/>
</dbReference>
<dbReference type="AlphaFoldDB" id="A0AAD4SCH6"/>
<accession>A0AAD4SCH6</accession>
<comment type="caution">
    <text evidence="2">The sequence shown here is derived from an EMBL/GenBank/DDBJ whole genome shotgun (WGS) entry which is preliminary data.</text>
</comment>
<dbReference type="CDD" id="cd22160">
    <property type="entry name" value="F-box_AtFBL13-like"/>
    <property type="match status" value="1"/>
</dbReference>
<dbReference type="Pfam" id="PF00646">
    <property type="entry name" value="F-box"/>
    <property type="match status" value="1"/>
</dbReference>
<sequence>MDERSNNGIDRLSNIPESLIHGIFSFMDMRSVVQTSVLSRRWRNLWSSSPILTFSFEMFTHGFKNIHSNRNHYQKFVKNIDQVLLVREILGIQRINLLCGKQRNCDMSKLLTPSLNSWIFSARRRLIQEFYLDVSGVTVSRFSHPILNCSSLVKLELKLGQNSNLLVVPSSMNLSRLTFLKLDSFPSGGDVSL</sequence>
<name>A0AAD4SCH6_9MAGN</name>
<reference evidence="2" key="1">
    <citation type="submission" date="2022-04" db="EMBL/GenBank/DDBJ databases">
        <title>A functionally conserved STORR gene fusion in Papaver species that diverged 16.8 million years ago.</title>
        <authorList>
            <person name="Catania T."/>
        </authorList>
    </citation>
    <scope>NUCLEOTIDE SEQUENCE</scope>
    <source>
        <strain evidence="2">S-188037</strain>
    </source>
</reference>
<dbReference type="EMBL" id="JAJJMB010012081">
    <property type="protein sequence ID" value="KAI3891096.1"/>
    <property type="molecule type" value="Genomic_DNA"/>
</dbReference>
<gene>
    <name evidence="2" type="ORF">MKW98_007401</name>
</gene>
<dbReference type="SUPFAM" id="SSF81383">
    <property type="entry name" value="F-box domain"/>
    <property type="match status" value="1"/>
</dbReference>
<proteinExistence type="predicted"/>
<dbReference type="Proteomes" id="UP001202328">
    <property type="component" value="Unassembled WGS sequence"/>
</dbReference>
<dbReference type="InterPro" id="IPR036047">
    <property type="entry name" value="F-box-like_dom_sf"/>
</dbReference>
<dbReference type="InterPro" id="IPR053781">
    <property type="entry name" value="F-box_AtFBL13-like"/>
</dbReference>
<evidence type="ECO:0000313" key="2">
    <source>
        <dbReference type="EMBL" id="KAI3891096.1"/>
    </source>
</evidence>
<feature type="domain" description="F-box" evidence="1">
    <location>
        <begin position="9"/>
        <end position="59"/>
    </location>
</feature>
<protein>
    <recommendedName>
        <fullName evidence="1">F-box domain-containing protein</fullName>
    </recommendedName>
</protein>
<dbReference type="PROSITE" id="PS50181">
    <property type="entry name" value="FBOX"/>
    <property type="match status" value="1"/>
</dbReference>